<dbReference type="SUPFAM" id="SSF56235">
    <property type="entry name" value="N-terminal nucleophile aminohydrolases (Ntn hydrolases)"/>
    <property type="match status" value="1"/>
</dbReference>
<keyword evidence="4" id="KW-0547">Nucleotide-binding</keyword>
<feature type="site" description="Important for beta-aspartyl-AMP intermediate formation" evidence="7">
    <location>
        <position position="239"/>
    </location>
</feature>
<dbReference type="AlphaFoldDB" id="A0A1D8IQ74"/>
<reference evidence="10" key="1">
    <citation type="submission" date="2016-09" db="EMBL/GenBank/DDBJ databases">
        <title>Acidihalobacter prosperus F5.</title>
        <authorList>
            <person name="Khaleque H.N."/>
            <person name="Ramsay J.P."/>
            <person name="Kaksonen A.H."/>
            <person name="Boxall N.J."/>
            <person name="Watkin E.L.J."/>
        </authorList>
    </citation>
    <scope>NUCLEOTIDE SEQUENCE [LARGE SCALE GENOMIC DNA]</scope>
    <source>
        <strain evidence="10">F5</strain>
    </source>
</reference>
<dbReference type="PROSITE" id="PS51278">
    <property type="entry name" value="GATASE_TYPE_2"/>
    <property type="match status" value="1"/>
</dbReference>
<organism evidence="9 10">
    <name type="scientific">Acidihalobacter yilgarnensis</name>
    <dbReference type="NCBI Taxonomy" id="2819280"/>
    <lineage>
        <taxon>Bacteria</taxon>
        <taxon>Pseudomonadati</taxon>
        <taxon>Pseudomonadota</taxon>
        <taxon>Gammaproteobacteria</taxon>
        <taxon>Chromatiales</taxon>
        <taxon>Ectothiorhodospiraceae</taxon>
        <taxon>Acidihalobacter</taxon>
    </lineage>
</organism>
<dbReference type="InterPro" id="IPR029055">
    <property type="entry name" value="Ntn_hydrolases_N"/>
</dbReference>
<keyword evidence="5" id="KW-0067">ATP-binding</keyword>
<evidence type="ECO:0000256" key="6">
    <source>
        <dbReference type="ARBA" id="ARBA00048741"/>
    </source>
</evidence>
<dbReference type="CDD" id="cd01991">
    <property type="entry name" value="Asn_synthase_B_C"/>
    <property type="match status" value="1"/>
</dbReference>
<proteinExistence type="inferred from homology"/>
<feature type="domain" description="Glutamine amidotransferase type-2" evidence="8">
    <location>
        <begin position="1"/>
        <end position="92"/>
    </location>
</feature>
<evidence type="ECO:0000256" key="4">
    <source>
        <dbReference type="ARBA" id="ARBA00022741"/>
    </source>
</evidence>
<dbReference type="Gene3D" id="3.40.50.620">
    <property type="entry name" value="HUPs"/>
    <property type="match status" value="1"/>
</dbReference>
<dbReference type="Gene3D" id="3.60.20.10">
    <property type="entry name" value="Glutamine Phosphoribosylpyrophosphate, subunit 1, domain 1"/>
    <property type="match status" value="1"/>
</dbReference>
<dbReference type="InterPro" id="IPR001962">
    <property type="entry name" value="Asn_synthase"/>
</dbReference>
<dbReference type="GO" id="GO:0005524">
    <property type="term" value="F:ATP binding"/>
    <property type="evidence" value="ECO:0007669"/>
    <property type="project" value="UniProtKB-KW"/>
</dbReference>
<evidence type="ECO:0000259" key="8">
    <source>
        <dbReference type="PROSITE" id="PS51278"/>
    </source>
</evidence>
<dbReference type="InterPro" id="IPR017932">
    <property type="entry name" value="GATase_2_dom"/>
</dbReference>
<dbReference type="GO" id="GO:0004066">
    <property type="term" value="F:asparagine synthase (glutamine-hydrolyzing) activity"/>
    <property type="evidence" value="ECO:0007669"/>
    <property type="project" value="UniProtKB-EC"/>
</dbReference>
<dbReference type="NCBIfam" id="TIGR01536">
    <property type="entry name" value="asn_synth_AEB"/>
    <property type="match status" value="1"/>
</dbReference>
<dbReference type="Proteomes" id="UP000095401">
    <property type="component" value="Chromosome"/>
</dbReference>
<evidence type="ECO:0000313" key="10">
    <source>
        <dbReference type="Proteomes" id="UP000095401"/>
    </source>
</evidence>
<sequence>MYAIAIHDRDSGELHLARDRFGEKPLFYTAAPGRFGYGSTLLAVSALPWVTDEFDPQALDSYLALHFVPGRSTIFSGIRQVLPGERLTVRLGDLTITHQRYYRPPLEASRRISDDELCEALEVAVTSRLIADVPVGVFLSGGIDSSVVAAIAAHANPAIATFSMGFSEAQVDESTHAAAVARHIGSTHHRFIFDQNHFMTLLPEVAAALDTPIGDQAVLPVYWLAREARKHVTVVLAGEGADEIFAGYNYYRQFATTAGWRDRLDKLAGLLRRRHVPLDHLDRFLLNDPPTTPSGFPLLTGCAERHRLIHEMVDNVNPWENDLLDWIGRSHGPLQRATVTDIGTWLPDDLLVKFDRMTMAHSLEGRAPFLDPRVVSLGLALLPSERMSGDSKVALRRAASRWLPDDILQRPKQGFVLPMRRWIGEWFGAWGGVSAYFAQRPVPGIDHETLTDIVGSDLLAGIHRERLLFAVVMLAEWWHCFAAKRASLRQCV</sequence>
<dbReference type="PANTHER" id="PTHR43284:SF1">
    <property type="entry name" value="ASPARAGINE SYNTHETASE"/>
    <property type="match status" value="1"/>
</dbReference>
<gene>
    <name evidence="9" type="ORF">BI364_12390</name>
</gene>
<dbReference type="PANTHER" id="PTHR43284">
    <property type="entry name" value="ASPARAGINE SYNTHETASE (GLUTAMINE-HYDROLYZING)"/>
    <property type="match status" value="1"/>
</dbReference>
<name>A0A1D8IQ74_9GAMM</name>
<comment type="similarity">
    <text evidence="2">Belongs to the asparagine synthetase family.</text>
</comment>
<dbReference type="InterPro" id="IPR051786">
    <property type="entry name" value="ASN_synthetase/amidase"/>
</dbReference>
<evidence type="ECO:0000256" key="7">
    <source>
        <dbReference type="PIRSR" id="PIRSR001589-3"/>
    </source>
</evidence>
<dbReference type="Pfam" id="PF13537">
    <property type="entry name" value="GATase_7"/>
    <property type="match status" value="1"/>
</dbReference>
<accession>A0A1D8IQ74</accession>
<evidence type="ECO:0000256" key="5">
    <source>
        <dbReference type="ARBA" id="ARBA00022840"/>
    </source>
</evidence>
<dbReference type="Pfam" id="PF00733">
    <property type="entry name" value="Asn_synthase"/>
    <property type="match status" value="1"/>
</dbReference>
<dbReference type="PIRSF" id="PIRSF001589">
    <property type="entry name" value="Asn_synthetase_glu-h"/>
    <property type="match status" value="1"/>
</dbReference>
<evidence type="ECO:0000313" key="9">
    <source>
        <dbReference type="EMBL" id="AOU98650.1"/>
    </source>
</evidence>
<evidence type="ECO:0000256" key="2">
    <source>
        <dbReference type="ARBA" id="ARBA00005752"/>
    </source>
</evidence>
<protein>
    <recommendedName>
        <fullName evidence="3">asparagine synthase (glutamine-hydrolyzing)</fullName>
        <ecNumber evidence="3">6.3.5.4</ecNumber>
    </recommendedName>
</protein>
<evidence type="ECO:0000256" key="1">
    <source>
        <dbReference type="ARBA" id="ARBA00005187"/>
    </source>
</evidence>
<dbReference type="InterPro" id="IPR006426">
    <property type="entry name" value="Asn_synth_AEB"/>
</dbReference>
<keyword evidence="10" id="KW-1185">Reference proteome</keyword>
<dbReference type="GO" id="GO:0005829">
    <property type="term" value="C:cytosol"/>
    <property type="evidence" value="ECO:0007669"/>
    <property type="project" value="TreeGrafter"/>
</dbReference>
<evidence type="ECO:0000256" key="3">
    <source>
        <dbReference type="ARBA" id="ARBA00012737"/>
    </source>
</evidence>
<dbReference type="KEGG" id="aprs:BI364_12390"/>
<dbReference type="SUPFAM" id="SSF52402">
    <property type="entry name" value="Adenine nucleotide alpha hydrolases-like"/>
    <property type="match status" value="1"/>
</dbReference>
<dbReference type="EMBL" id="CP017415">
    <property type="protein sequence ID" value="AOU98650.1"/>
    <property type="molecule type" value="Genomic_DNA"/>
</dbReference>
<comment type="pathway">
    <text evidence="1">Amino-acid biosynthesis; L-asparagine biosynthesis; L-asparagine from L-aspartate (L-Gln route): step 1/1.</text>
</comment>
<dbReference type="EC" id="6.3.5.4" evidence="3"/>
<comment type="catalytic activity">
    <reaction evidence="6">
        <text>L-aspartate + L-glutamine + ATP + H2O = L-asparagine + L-glutamate + AMP + diphosphate + H(+)</text>
        <dbReference type="Rhea" id="RHEA:12228"/>
        <dbReference type="ChEBI" id="CHEBI:15377"/>
        <dbReference type="ChEBI" id="CHEBI:15378"/>
        <dbReference type="ChEBI" id="CHEBI:29985"/>
        <dbReference type="ChEBI" id="CHEBI:29991"/>
        <dbReference type="ChEBI" id="CHEBI:30616"/>
        <dbReference type="ChEBI" id="CHEBI:33019"/>
        <dbReference type="ChEBI" id="CHEBI:58048"/>
        <dbReference type="ChEBI" id="CHEBI:58359"/>
        <dbReference type="ChEBI" id="CHEBI:456215"/>
        <dbReference type="EC" id="6.3.5.4"/>
    </reaction>
</comment>
<dbReference type="InterPro" id="IPR014729">
    <property type="entry name" value="Rossmann-like_a/b/a_fold"/>
</dbReference>
<dbReference type="GO" id="GO:0006529">
    <property type="term" value="P:asparagine biosynthetic process"/>
    <property type="evidence" value="ECO:0007669"/>
    <property type="project" value="InterPro"/>
</dbReference>